<organism evidence="1 2">
    <name type="scientific">Streptomyces chiangmaiensis</name>
    <dbReference type="NCBI Taxonomy" id="766497"/>
    <lineage>
        <taxon>Bacteria</taxon>
        <taxon>Bacillati</taxon>
        <taxon>Actinomycetota</taxon>
        <taxon>Actinomycetes</taxon>
        <taxon>Kitasatosporales</taxon>
        <taxon>Streptomycetaceae</taxon>
        <taxon>Streptomyces</taxon>
    </lineage>
</organism>
<reference evidence="1" key="1">
    <citation type="submission" date="2024-01" db="EMBL/GenBank/DDBJ databases">
        <title>First draft genome sequence data of TA4-1, the type strain of Gram-positive actinobacterium Streptomyces chiangmaiensis.</title>
        <authorList>
            <person name="Yasawong M."/>
            <person name="Nantapong N."/>
        </authorList>
    </citation>
    <scope>NUCLEOTIDE SEQUENCE</scope>
    <source>
        <strain evidence="1">TA4-1</strain>
    </source>
</reference>
<evidence type="ECO:0008006" key="3">
    <source>
        <dbReference type="Google" id="ProtNLM"/>
    </source>
</evidence>
<protein>
    <recommendedName>
        <fullName evidence="3">Mobile element transfer</fullName>
    </recommendedName>
</protein>
<keyword evidence="2" id="KW-1185">Reference proteome</keyword>
<sequence length="74" mass="8214">MTNSWPPAELPGLAVSFGSYDSDTSRWVRKSTAVYRCTCGFRRTAEGARDVALFTAAVPERHRASCRHHTTLEA</sequence>
<dbReference type="RefSeq" id="WP_329511317.1">
    <property type="nucleotide sequence ID" value="NZ_BAAAYZ010000007.1"/>
</dbReference>
<evidence type="ECO:0000313" key="2">
    <source>
        <dbReference type="Proteomes" id="UP001333996"/>
    </source>
</evidence>
<proteinExistence type="predicted"/>
<accession>A0ABU7FSZ4</accession>
<evidence type="ECO:0000313" key="1">
    <source>
        <dbReference type="EMBL" id="MED7826927.1"/>
    </source>
</evidence>
<dbReference type="EMBL" id="JAYWVC010000189">
    <property type="protein sequence ID" value="MED7826927.1"/>
    <property type="molecule type" value="Genomic_DNA"/>
</dbReference>
<gene>
    <name evidence="1" type="ORF">VXC91_34570</name>
</gene>
<dbReference type="Proteomes" id="UP001333996">
    <property type="component" value="Unassembled WGS sequence"/>
</dbReference>
<name>A0ABU7FSZ4_9ACTN</name>
<comment type="caution">
    <text evidence="1">The sequence shown here is derived from an EMBL/GenBank/DDBJ whole genome shotgun (WGS) entry which is preliminary data.</text>
</comment>